<dbReference type="InterPro" id="IPR020568">
    <property type="entry name" value="Ribosomal_Su5_D2-typ_SF"/>
</dbReference>
<dbReference type="Pfam" id="PF13541">
    <property type="entry name" value="ChlI"/>
    <property type="match status" value="1"/>
</dbReference>
<dbReference type="InterPro" id="IPR014721">
    <property type="entry name" value="Ribsml_uS5_D2-typ_fold_subgr"/>
</dbReference>
<evidence type="ECO:0000259" key="14">
    <source>
        <dbReference type="PROSITE" id="PS50162"/>
    </source>
</evidence>
<dbReference type="GO" id="GO:0005829">
    <property type="term" value="C:cytosol"/>
    <property type="evidence" value="ECO:0007669"/>
    <property type="project" value="TreeGrafter"/>
</dbReference>
<keyword evidence="7 11" id="KW-0067">ATP-binding</keyword>
<keyword evidence="4 13" id="KW-0863">Zinc-finger</keyword>
<evidence type="ECO:0000256" key="13">
    <source>
        <dbReference type="RuleBase" id="RU003555"/>
    </source>
</evidence>
<keyword evidence="1 11" id="KW-0479">Metal-binding</keyword>
<evidence type="ECO:0000256" key="3">
    <source>
        <dbReference type="ARBA" id="ARBA00022763"/>
    </source>
</evidence>
<dbReference type="SUPFAM" id="SSF52540">
    <property type="entry name" value="P-loop containing nucleoside triphosphate hydrolases"/>
    <property type="match status" value="1"/>
</dbReference>
<keyword evidence="3 11" id="KW-0227">DNA damage</keyword>
<accession>A0A6M0K1S0</accession>
<keyword evidence="2 11" id="KW-0547">Nucleotide-binding</keyword>
<dbReference type="Pfam" id="PF13481">
    <property type="entry name" value="AAA_25"/>
    <property type="match status" value="1"/>
</dbReference>
<evidence type="ECO:0000256" key="5">
    <source>
        <dbReference type="ARBA" id="ARBA00022801"/>
    </source>
</evidence>
<dbReference type="InterPro" id="IPR041166">
    <property type="entry name" value="Rubredoxin_2"/>
</dbReference>
<keyword evidence="5" id="KW-0378">Hydrolase</keyword>
<dbReference type="InterPro" id="IPR027417">
    <property type="entry name" value="P-loop_NTPase"/>
</dbReference>
<keyword evidence="6 13" id="KW-0862">Zinc</keyword>
<dbReference type="FunFam" id="3.30.230.10:FF:000011">
    <property type="entry name" value="DNA repair protein RadA"/>
    <property type="match status" value="1"/>
</dbReference>
<evidence type="ECO:0000313" key="16">
    <source>
        <dbReference type="Proteomes" id="UP000483379"/>
    </source>
</evidence>
<dbReference type="PRINTS" id="PR01874">
    <property type="entry name" value="DNAREPAIRADA"/>
</dbReference>
<evidence type="ECO:0000256" key="2">
    <source>
        <dbReference type="ARBA" id="ARBA00022741"/>
    </source>
</evidence>
<feature type="domain" description="RecA family profile 1" evidence="14">
    <location>
        <begin position="73"/>
        <end position="221"/>
    </location>
</feature>
<dbReference type="PANTHER" id="PTHR32472">
    <property type="entry name" value="DNA REPAIR PROTEIN RADA"/>
    <property type="match status" value="1"/>
</dbReference>
<dbReference type="GO" id="GO:0140664">
    <property type="term" value="F:ATP-dependent DNA damage sensor activity"/>
    <property type="evidence" value="ECO:0007669"/>
    <property type="project" value="InterPro"/>
</dbReference>
<dbReference type="GO" id="GO:0016787">
    <property type="term" value="F:hydrolase activity"/>
    <property type="evidence" value="ECO:0007669"/>
    <property type="project" value="UniProtKB-KW"/>
</dbReference>
<keyword evidence="9 11" id="KW-0238">DNA-binding</keyword>
<dbReference type="Gene3D" id="3.30.230.10">
    <property type="match status" value="1"/>
</dbReference>
<dbReference type="Pfam" id="PF18073">
    <property type="entry name" value="Zn_ribbon_LapB"/>
    <property type="match status" value="1"/>
</dbReference>
<comment type="similarity">
    <text evidence="11 13">Belongs to the RecA family. RadA subfamily.</text>
</comment>
<sequence>MASPKPKSTYVCSACGARHPKWAGQCTDCGAWNTLSELVEARSRSRGSQRSGGYAGLTDGTRVEALEDVSPEERQRIQSGIGELDRVLGGGIVIGSVVLIGGDPGIGKSTLLLQACAALAGSETVLYVSGEESPQQIGLRARRLGLEGGGVRLLAETCVEVILAHAAQEAPRVMVVDSIQTLFTELVQSAPGSVSQVRESAAQLVRFAKQRDTVVFLVGHVTKDGALAGPRVLEHMVDTVLYFEGEQGGPFRMVRSIKNRFGAVNELGVFAMGDHGLREVKNPSAIFLSRHDQPVSGSLIMVTREGTRPLLVEVQALVDESPLANPRRVALGLDQNRLSMLLAVLHRHGGIAMFNQDVFVNVVGGVRIAETAADLPVIMAVLSSYRDRPLPLDLAVFGEVGLSGEVRPVPNGPDRLREAVKHGVRRAVVPKGNVPKEGVEGLEIVAVRTLAEALDAVA</sequence>
<dbReference type="CDD" id="cd01121">
    <property type="entry name" value="RadA_SMS_N"/>
    <property type="match status" value="1"/>
</dbReference>
<keyword evidence="8 11" id="KW-0346">Stress response</keyword>
<feature type="short sequence motif" description="RadA KNRFG motif" evidence="11">
    <location>
        <begin position="258"/>
        <end position="262"/>
    </location>
</feature>
<evidence type="ECO:0000256" key="4">
    <source>
        <dbReference type="ARBA" id="ARBA00022771"/>
    </source>
</evidence>
<dbReference type="Proteomes" id="UP000483379">
    <property type="component" value="Unassembled WGS sequence"/>
</dbReference>
<dbReference type="Gene3D" id="3.40.50.300">
    <property type="entry name" value="P-loop containing nucleotide triphosphate hydrolases"/>
    <property type="match status" value="1"/>
</dbReference>
<comment type="domain">
    <text evidence="11">The middle region has homology to RecA with ATPase motifs including the RadA KNRFG motif, while the C-terminus is homologous to Lon protease.</text>
</comment>
<keyword evidence="16" id="KW-1185">Reference proteome</keyword>
<comment type="caution">
    <text evidence="15">The sequence shown here is derived from an EMBL/GenBank/DDBJ whole genome shotgun (WGS) entry which is preliminary data.</text>
</comment>
<evidence type="ECO:0000256" key="10">
    <source>
        <dbReference type="ARBA" id="ARBA00023204"/>
    </source>
</evidence>
<dbReference type="GO" id="GO:0000725">
    <property type="term" value="P:recombinational repair"/>
    <property type="evidence" value="ECO:0007669"/>
    <property type="project" value="UniProtKB-UniRule"/>
</dbReference>
<feature type="region of interest" description="Lon-protease-like" evidence="11">
    <location>
        <begin position="357"/>
        <end position="458"/>
    </location>
</feature>
<dbReference type="NCBIfam" id="TIGR00416">
    <property type="entry name" value="sms"/>
    <property type="match status" value="1"/>
</dbReference>
<comment type="function">
    <text evidence="11">Plays a role in repairing double-strand DNA breaks, probably involving stabilizing or processing branched DNA or blocked replication forks.</text>
</comment>
<dbReference type="AlphaFoldDB" id="A0A6M0K1S0"/>
<organism evidence="15 16">
    <name type="scientific">Thiorhodococcus minor</name>
    <dbReference type="NCBI Taxonomy" id="57489"/>
    <lineage>
        <taxon>Bacteria</taxon>
        <taxon>Pseudomonadati</taxon>
        <taxon>Pseudomonadota</taxon>
        <taxon>Gammaproteobacteria</taxon>
        <taxon>Chromatiales</taxon>
        <taxon>Chromatiaceae</taxon>
        <taxon>Thiorhodococcus</taxon>
    </lineage>
</organism>
<protein>
    <recommendedName>
        <fullName evidence="11 12">DNA repair protein RadA</fullName>
    </recommendedName>
</protein>
<dbReference type="PROSITE" id="PS50162">
    <property type="entry name" value="RECA_2"/>
    <property type="match status" value="1"/>
</dbReference>
<evidence type="ECO:0000256" key="6">
    <source>
        <dbReference type="ARBA" id="ARBA00022833"/>
    </source>
</evidence>
<evidence type="ECO:0000313" key="15">
    <source>
        <dbReference type="EMBL" id="NEV62853.1"/>
    </source>
</evidence>
<dbReference type="InterPro" id="IPR004504">
    <property type="entry name" value="DNA_repair_RadA"/>
</dbReference>
<dbReference type="SMART" id="SM00382">
    <property type="entry name" value="AAA"/>
    <property type="match status" value="1"/>
</dbReference>
<evidence type="ECO:0000256" key="9">
    <source>
        <dbReference type="ARBA" id="ARBA00023125"/>
    </source>
</evidence>
<dbReference type="GO" id="GO:0005524">
    <property type="term" value="F:ATP binding"/>
    <property type="evidence" value="ECO:0007669"/>
    <property type="project" value="UniProtKB-UniRule"/>
</dbReference>
<evidence type="ECO:0000256" key="7">
    <source>
        <dbReference type="ARBA" id="ARBA00022840"/>
    </source>
</evidence>
<dbReference type="GO" id="GO:0003684">
    <property type="term" value="F:damaged DNA binding"/>
    <property type="evidence" value="ECO:0007669"/>
    <property type="project" value="InterPro"/>
</dbReference>
<name>A0A6M0K1S0_9GAMM</name>
<evidence type="ECO:0000256" key="8">
    <source>
        <dbReference type="ARBA" id="ARBA00023016"/>
    </source>
</evidence>
<evidence type="ECO:0000256" key="11">
    <source>
        <dbReference type="HAMAP-Rule" id="MF_01498"/>
    </source>
</evidence>
<evidence type="ECO:0000256" key="12">
    <source>
        <dbReference type="NCBIfam" id="TIGR00416"/>
    </source>
</evidence>
<dbReference type="InterPro" id="IPR020588">
    <property type="entry name" value="RecA_ATP-bd"/>
</dbReference>
<comment type="function">
    <text evidence="13">DNA-dependent ATPase involved in processing of recombination intermediates, plays a role in repairing DNA breaks. Stimulates the branch migration of RecA-mediated strand transfer reactions, allowing the 3' invading strand to extend heteroduplex DNA faster. Binds ssDNA in the presence of ADP but not other nucleotides, has ATPase activity that is stimulated by ssDNA and various branched DNA structures, but inhibited by SSB. Does not have RecA's homology-searching function.</text>
</comment>
<dbReference type="GO" id="GO:0008270">
    <property type="term" value="F:zinc ion binding"/>
    <property type="evidence" value="ECO:0007669"/>
    <property type="project" value="UniProtKB-KW"/>
</dbReference>
<gene>
    <name evidence="11 15" type="primary">radA</name>
    <name evidence="15" type="ORF">G3446_13290</name>
</gene>
<dbReference type="HAMAP" id="MF_01498">
    <property type="entry name" value="RadA_bact"/>
    <property type="match status" value="1"/>
</dbReference>
<dbReference type="FunFam" id="3.40.50.300:FF:000050">
    <property type="entry name" value="DNA repair protein RadA"/>
    <property type="match status" value="1"/>
</dbReference>
<dbReference type="InterPro" id="IPR003593">
    <property type="entry name" value="AAA+_ATPase"/>
</dbReference>
<dbReference type="EMBL" id="JAAIJQ010000036">
    <property type="protein sequence ID" value="NEV62853.1"/>
    <property type="molecule type" value="Genomic_DNA"/>
</dbReference>
<dbReference type="RefSeq" id="WP_164453319.1">
    <property type="nucleotide sequence ID" value="NZ_JAAIJQ010000036.1"/>
</dbReference>
<keyword evidence="10 11" id="KW-0234">DNA repair</keyword>
<dbReference type="SUPFAM" id="SSF54211">
    <property type="entry name" value="Ribosomal protein S5 domain 2-like"/>
    <property type="match status" value="1"/>
</dbReference>
<dbReference type="PANTHER" id="PTHR32472:SF10">
    <property type="entry name" value="DNA REPAIR PROTEIN RADA-LIKE PROTEIN"/>
    <property type="match status" value="1"/>
</dbReference>
<proteinExistence type="inferred from homology"/>
<evidence type="ECO:0000256" key="1">
    <source>
        <dbReference type="ARBA" id="ARBA00022723"/>
    </source>
</evidence>
<reference evidence="15 16" key="1">
    <citation type="submission" date="2020-02" db="EMBL/GenBank/DDBJ databases">
        <title>Genome sequences of Thiorhodococcus mannitoliphagus and Thiorhodococcus minor, purple sulfur photosynthetic bacteria in the gammaproteobacterial family, Chromatiaceae.</title>
        <authorList>
            <person name="Aviles F.A."/>
            <person name="Meyer T.E."/>
            <person name="Kyndt J.A."/>
        </authorList>
    </citation>
    <scope>NUCLEOTIDE SEQUENCE [LARGE SCALE GENOMIC DNA]</scope>
    <source>
        <strain evidence="15 16">DSM 11518</strain>
    </source>
</reference>
<feature type="binding site" evidence="11">
    <location>
        <begin position="102"/>
        <end position="109"/>
    </location>
    <ligand>
        <name>ATP</name>
        <dbReference type="ChEBI" id="CHEBI:30616"/>
    </ligand>
</feature>